<keyword evidence="8" id="KW-1185">Reference proteome</keyword>
<dbReference type="Pfam" id="PF07946">
    <property type="entry name" value="CCDC47"/>
    <property type="match status" value="1"/>
</dbReference>
<evidence type="ECO:0000256" key="5">
    <source>
        <dbReference type="SAM" id="MobiDB-lite"/>
    </source>
</evidence>
<keyword evidence="2 6" id="KW-0812">Transmembrane</keyword>
<dbReference type="PANTHER" id="PTHR12883:SF0">
    <property type="entry name" value="PAT COMPLEX SUBUNIT CCDC47"/>
    <property type="match status" value="1"/>
</dbReference>
<feature type="transmembrane region" description="Helical" evidence="6">
    <location>
        <begin position="43"/>
        <end position="62"/>
    </location>
</feature>
<name>A0ABR1K1A2_9AGAR</name>
<evidence type="ECO:0008006" key="9">
    <source>
        <dbReference type="Google" id="ProtNLM"/>
    </source>
</evidence>
<reference evidence="7 8" key="1">
    <citation type="submission" date="2024-01" db="EMBL/GenBank/DDBJ databases">
        <title>A draft genome for the cacao thread blight pathogen Marasmiellus scandens.</title>
        <authorList>
            <person name="Baruah I.K."/>
            <person name="Leung J."/>
            <person name="Bukari Y."/>
            <person name="Amoako-Attah I."/>
            <person name="Meinhardt L.W."/>
            <person name="Bailey B.A."/>
            <person name="Cohen S.P."/>
        </authorList>
    </citation>
    <scope>NUCLEOTIDE SEQUENCE [LARGE SCALE GENOMIC DNA]</scope>
    <source>
        <strain evidence="7 8">GH-19</strain>
    </source>
</reference>
<feature type="compositionally biased region" description="Basic and acidic residues" evidence="5">
    <location>
        <begin position="309"/>
        <end position="341"/>
    </location>
</feature>
<evidence type="ECO:0000313" key="7">
    <source>
        <dbReference type="EMBL" id="KAK7470639.1"/>
    </source>
</evidence>
<proteinExistence type="predicted"/>
<sequence>MSGLLNILQKITPPPIENPVDYDGLEFRWKFLVFRPALLKNEAILFGILVFYVLFWYFGASINSRKAEKWMEAHKAILARQFSKPSAGSTGLLRDGYSDFFNYSTGRRNVASLHVIFSLRPYHDLVQLLFQFVRGMIDVQYNPKDDLELDFKLFPEALPHDFVWAIVAKDELRTIKDNRWDLTFTRTTENPILPPALSVMSEYADVTESLYKTHPALLNVLKDPENLRYFRSLSVTDQPRDRPDAPIPVEKREKHVILSLSVPSGSSAAATAPLVEAIFPFIDSLSKVSLRPETRTKIKKARDDLDKQLKEDAEREKKEELEQQREDQKAAKRKAEQERISKLSAAEQQKILERERKRSIRKSQTKAVRK</sequence>
<comment type="caution">
    <text evidence="7">The sequence shown here is derived from an EMBL/GenBank/DDBJ whole genome shotgun (WGS) entry which is preliminary data.</text>
</comment>
<evidence type="ECO:0000256" key="2">
    <source>
        <dbReference type="ARBA" id="ARBA00022692"/>
    </source>
</evidence>
<feature type="compositionally biased region" description="Basic residues" evidence="5">
    <location>
        <begin position="357"/>
        <end position="370"/>
    </location>
</feature>
<dbReference type="InterPro" id="IPR012879">
    <property type="entry name" value="CCDC47"/>
</dbReference>
<feature type="region of interest" description="Disordered" evidence="5">
    <location>
        <begin position="309"/>
        <end position="370"/>
    </location>
</feature>
<keyword evidence="3 6" id="KW-1133">Transmembrane helix</keyword>
<organism evidence="7 8">
    <name type="scientific">Marasmiellus scandens</name>
    <dbReference type="NCBI Taxonomy" id="2682957"/>
    <lineage>
        <taxon>Eukaryota</taxon>
        <taxon>Fungi</taxon>
        <taxon>Dikarya</taxon>
        <taxon>Basidiomycota</taxon>
        <taxon>Agaricomycotina</taxon>
        <taxon>Agaricomycetes</taxon>
        <taxon>Agaricomycetidae</taxon>
        <taxon>Agaricales</taxon>
        <taxon>Marasmiineae</taxon>
        <taxon>Omphalotaceae</taxon>
        <taxon>Marasmiellus</taxon>
    </lineage>
</organism>
<keyword evidence="4 6" id="KW-0472">Membrane</keyword>
<evidence type="ECO:0000256" key="4">
    <source>
        <dbReference type="ARBA" id="ARBA00023136"/>
    </source>
</evidence>
<accession>A0ABR1K1A2</accession>
<protein>
    <recommendedName>
        <fullName evidence="9">DUF1682-domain-containing protein</fullName>
    </recommendedName>
</protein>
<evidence type="ECO:0000256" key="3">
    <source>
        <dbReference type="ARBA" id="ARBA00022989"/>
    </source>
</evidence>
<dbReference type="Proteomes" id="UP001498398">
    <property type="component" value="Unassembled WGS sequence"/>
</dbReference>
<evidence type="ECO:0000256" key="6">
    <source>
        <dbReference type="SAM" id="Phobius"/>
    </source>
</evidence>
<evidence type="ECO:0000256" key="1">
    <source>
        <dbReference type="ARBA" id="ARBA00004167"/>
    </source>
</evidence>
<comment type="subcellular location">
    <subcellularLocation>
        <location evidence="1">Membrane</location>
        <topology evidence="1">Single-pass membrane protein</topology>
    </subcellularLocation>
</comment>
<dbReference type="EMBL" id="JBANRG010000002">
    <property type="protein sequence ID" value="KAK7470639.1"/>
    <property type="molecule type" value="Genomic_DNA"/>
</dbReference>
<gene>
    <name evidence="7" type="ORF">VKT23_002063</name>
</gene>
<dbReference type="PANTHER" id="PTHR12883">
    <property type="entry name" value="ADIPOCYTE-SPECIFIC PROTEIN 4-RELATED"/>
    <property type="match status" value="1"/>
</dbReference>
<evidence type="ECO:0000313" key="8">
    <source>
        <dbReference type="Proteomes" id="UP001498398"/>
    </source>
</evidence>